<dbReference type="AlphaFoldDB" id="A0A918QPK9"/>
<organism evidence="1 2">
    <name type="scientific">Streptomyces inusitatus</name>
    <dbReference type="NCBI Taxonomy" id="68221"/>
    <lineage>
        <taxon>Bacteria</taxon>
        <taxon>Bacillati</taxon>
        <taxon>Actinomycetota</taxon>
        <taxon>Actinomycetes</taxon>
        <taxon>Kitasatosporales</taxon>
        <taxon>Streptomycetaceae</taxon>
        <taxon>Streptomyces</taxon>
    </lineage>
</organism>
<reference evidence="1" key="2">
    <citation type="submission" date="2020-09" db="EMBL/GenBank/DDBJ databases">
        <authorList>
            <person name="Sun Q."/>
            <person name="Ohkuma M."/>
        </authorList>
    </citation>
    <scope>NUCLEOTIDE SEQUENCE</scope>
    <source>
        <strain evidence="1">JCM 4988</strain>
    </source>
</reference>
<evidence type="ECO:0000313" key="2">
    <source>
        <dbReference type="Proteomes" id="UP000630936"/>
    </source>
</evidence>
<dbReference type="Proteomes" id="UP000630936">
    <property type="component" value="Unassembled WGS sequence"/>
</dbReference>
<accession>A0A918QPK9</accession>
<comment type="caution">
    <text evidence="1">The sequence shown here is derived from an EMBL/GenBank/DDBJ whole genome shotgun (WGS) entry which is preliminary data.</text>
</comment>
<gene>
    <name evidence="1" type="ORF">GCM10010387_67590</name>
</gene>
<evidence type="ECO:0000313" key="1">
    <source>
        <dbReference type="EMBL" id="GGZ64984.1"/>
    </source>
</evidence>
<name>A0A918QPK9_9ACTN</name>
<dbReference type="EMBL" id="BMWG01000047">
    <property type="protein sequence ID" value="GGZ64984.1"/>
    <property type="molecule type" value="Genomic_DNA"/>
</dbReference>
<protein>
    <submittedName>
        <fullName evidence="1">Uncharacterized protein</fullName>
    </submittedName>
</protein>
<dbReference type="RefSeq" id="WP_190127149.1">
    <property type="nucleotide sequence ID" value="NZ_BMWG01000047.1"/>
</dbReference>
<sequence length="55" mass="5994">MDEQEPTMMVATCRTPGCSQDGIRHTVPMYANTAPPIWRAQCGQCSQVISDIVPA</sequence>
<reference evidence="1" key="1">
    <citation type="journal article" date="2014" name="Int. J. Syst. Evol. Microbiol.">
        <title>Complete genome sequence of Corynebacterium casei LMG S-19264T (=DSM 44701T), isolated from a smear-ripened cheese.</title>
        <authorList>
            <consortium name="US DOE Joint Genome Institute (JGI-PGF)"/>
            <person name="Walter F."/>
            <person name="Albersmeier A."/>
            <person name="Kalinowski J."/>
            <person name="Ruckert C."/>
        </authorList>
    </citation>
    <scope>NUCLEOTIDE SEQUENCE</scope>
    <source>
        <strain evidence="1">JCM 4988</strain>
    </source>
</reference>
<proteinExistence type="predicted"/>
<keyword evidence="2" id="KW-1185">Reference proteome</keyword>